<name>A0A8T9QIJ1_9BACT</name>
<evidence type="ECO:0000313" key="1">
    <source>
        <dbReference type="EMBL" id="UOQ74613.1"/>
    </source>
</evidence>
<gene>
    <name evidence="1" type="ORF">MUN79_12520</name>
</gene>
<dbReference type="Proteomes" id="UP000831796">
    <property type="component" value="Chromosome"/>
</dbReference>
<accession>A0A8T9QIJ1</accession>
<keyword evidence="2" id="KW-1185">Reference proteome</keyword>
<sequence>MVYSVRITQEWRNGAYVNQGRISNIVRDSQGQHAAYELESWSYGAWEANLRYSTTYLPNRDTQGLLEQRVNNAWVPTYRSTYSYDQFSTETGYTQESYIDGAWIISNAYRYLTRYNASNDLVSRVWQYYNTTTKVYENISKNTYGDYQSITLGRSLAPPSWLISSCILILPPVT</sequence>
<protein>
    <submittedName>
        <fullName evidence="1">Uncharacterized protein</fullName>
    </submittedName>
</protein>
<proteinExistence type="predicted"/>
<dbReference type="AlphaFoldDB" id="A0A8T9QIJ1"/>
<evidence type="ECO:0000313" key="2">
    <source>
        <dbReference type="Proteomes" id="UP000831796"/>
    </source>
</evidence>
<reference evidence="1" key="1">
    <citation type="submission" date="2022-04" db="EMBL/GenBank/DDBJ databases">
        <title>Hymenobacter sp. isolated from the air.</title>
        <authorList>
            <person name="Won M."/>
            <person name="Lee C.-M."/>
            <person name="Woen H.-Y."/>
            <person name="Kwon S.-W."/>
        </authorList>
    </citation>
    <scope>NUCLEOTIDE SEQUENCE</scope>
    <source>
        <strain evidence="1">5116S-3</strain>
    </source>
</reference>
<dbReference type="EMBL" id="CP095046">
    <property type="protein sequence ID" value="UOQ74613.1"/>
    <property type="molecule type" value="Genomic_DNA"/>
</dbReference>
<organism evidence="1 2">
    <name type="scientific">Hymenobacter cellulosilyticus</name>
    <dbReference type="NCBI Taxonomy" id="2932248"/>
    <lineage>
        <taxon>Bacteria</taxon>
        <taxon>Pseudomonadati</taxon>
        <taxon>Bacteroidota</taxon>
        <taxon>Cytophagia</taxon>
        <taxon>Cytophagales</taxon>
        <taxon>Hymenobacteraceae</taxon>
        <taxon>Hymenobacter</taxon>
    </lineage>
</organism>
<dbReference type="KEGG" id="hcu:MUN79_12520"/>
<dbReference type="RefSeq" id="WP_244677952.1">
    <property type="nucleotide sequence ID" value="NZ_CP095046.1"/>
</dbReference>